<feature type="binding site" evidence="4">
    <location>
        <position position="8"/>
    </location>
    <ligand>
        <name>a divalent metal cation</name>
        <dbReference type="ChEBI" id="CHEBI:60240"/>
    </ligand>
</feature>
<name>A0A0N8VL38_9ARCH</name>
<keyword evidence="4" id="KW-0547">Nucleotide-binding</keyword>
<organism evidence="6 7">
    <name type="scientific">Acidiplasma cupricumulans</name>
    <dbReference type="NCBI Taxonomy" id="312540"/>
    <lineage>
        <taxon>Archaea</taxon>
        <taxon>Methanobacteriati</taxon>
        <taxon>Thermoplasmatota</taxon>
        <taxon>Thermoplasmata</taxon>
        <taxon>Thermoplasmatales</taxon>
        <taxon>Ferroplasmaceae</taxon>
        <taxon>Acidiplasma</taxon>
    </lineage>
</organism>
<evidence type="ECO:0000256" key="3">
    <source>
        <dbReference type="ARBA" id="ARBA00022801"/>
    </source>
</evidence>
<comment type="similarity">
    <text evidence="1 4">Belongs to the SurE nucleotidase family.</text>
</comment>
<comment type="caution">
    <text evidence="6">The sequence shown here is derived from an EMBL/GenBank/DDBJ whole genome shotgun (WGS) entry which is preliminary data.</text>
</comment>
<comment type="catalytic activity">
    <reaction evidence="4">
        <text>a ribonucleoside 5'-phosphate + H2O = a ribonucleoside + phosphate</text>
        <dbReference type="Rhea" id="RHEA:12484"/>
        <dbReference type="ChEBI" id="CHEBI:15377"/>
        <dbReference type="ChEBI" id="CHEBI:18254"/>
        <dbReference type="ChEBI" id="CHEBI:43474"/>
        <dbReference type="ChEBI" id="CHEBI:58043"/>
        <dbReference type="EC" id="3.1.3.5"/>
    </reaction>
</comment>
<proteinExistence type="inferred from homology"/>
<evidence type="ECO:0000256" key="1">
    <source>
        <dbReference type="ARBA" id="ARBA00011062"/>
    </source>
</evidence>
<feature type="binding site" evidence="4">
    <location>
        <position position="95"/>
    </location>
    <ligand>
        <name>a divalent metal cation</name>
        <dbReference type="ChEBI" id="CHEBI:60240"/>
    </ligand>
</feature>
<dbReference type="GO" id="GO:0008253">
    <property type="term" value="F:5'-nucleotidase activity"/>
    <property type="evidence" value="ECO:0007669"/>
    <property type="project" value="UniProtKB-UniRule"/>
</dbReference>
<dbReference type="SUPFAM" id="SSF64167">
    <property type="entry name" value="SurE-like"/>
    <property type="match status" value="1"/>
</dbReference>
<dbReference type="Pfam" id="PF01975">
    <property type="entry name" value="SurE"/>
    <property type="match status" value="1"/>
</dbReference>
<dbReference type="InterPro" id="IPR002828">
    <property type="entry name" value="SurE-like_Pase/nucleotidase"/>
</dbReference>
<dbReference type="InterPro" id="IPR030048">
    <property type="entry name" value="SurE"/>
</dbReference>
<dbReference type="PANTHER" id="PTHR30457:SF0">
    <property type="entry name" value="PHOSPHATASE, PUTATIVE (AFU_ORTHOLOGUE AFUA_4G01070)-RELATED"/>
    <property type="match status" value="1"/>
</dbReference>
<accession>A0A0N8VL38</accession>
<comment type="cofactor">
    <cofactor evidence="4">
        <name>a divalent metal cation</name>
        <dbReference type="ChEBI" id="CHEBI:60240"/>
    </cofactor>
    <text evidence="4">Binds 1 divalent metal cation per subunit.</text>
</comment>
<reference evidence="6 7" key="1">
    <citation type="submission" date="2015-09" db="EMBL/GenBank/DDBJ databases">
        <title>Heavy metals and arsenic resistance mechanisms in polyextremophilic archaea of the family Ferroplasmaceae.</title>
        <authorList>
            <person name="Bulaev A.G."/>
            <person name="Kanygina A.V."/>
        </authorList>
    </citation>
    <scope>NUCLEOTIDE SEQUENCE [LARGE SCALE GENOMIC DNA]</scope>
    <source>
        <strain evidence="6 7">BH2</strain>
    </source>
</reference>
<evidence type="ECO:0000313" key="7">
    <source>
        <dbReference type="Proteomes" id="UP000050301"/>
    </source>
</evidence>
<evidence type="ECO:0000256" key="2">
    <source>
        <dbReference type="ARBA" id="ARBA00022723"/>
    </source>
</evidence>
<protein>
    <recommendedName>
        <fullName evidence="4">5'-nucleotidase SurE</fullName>
        <ecNumber evidence="4">3.1.3.5</ecNumber>
    </recommendedName>
    <alternativeName>
        <fullName evidence="4">Nucleoside 5'-monophosphate phosphohydrolase</fullName>
    </alternativeName>
</protein>
<evidence type="ECO:0000313" key="6">
    <source>
        <dbReference type="EMBL" id="KQB35444.1"/>
    </source>
</evidence>
<dbReference type="RefSeq" id="WP_052656877.1">
    <property type="nucleotide sequence ID" value="NZ_LKBH01000134.1"/>
</dbReference>
<dbReference type="InterPro" id="IPR036523">
    <property type="entry name" value="SurE-like_sf"/>
</dbReference>
<dbReference type="Proteomes" id="UP000050301">
    <property type="component" value="Unassembled WGS sequence"/>
</dbReference>
<comment type="function">
    <text evidence="4">Nucleotidase that shows phosphatase activity on nucleoside 5'-monophosphates.</text>
</comment>
<evidence type="ECO:0000256" key="4">
    <source>
        <dbReference type="HAMAP-Rule" id="MF_00060"/>
    </source>
</evidence>
<dbReference type="GO" id="GO:0005737">
    <property type="term" value="C:cytoplasm"/>
    <property type="evidence" value="ECO:0007669"/>
    <property type="project" value="UniProtKB-SubCell"/>
</dbReference>
<keyword evidence="3 4" id="KW-0378">Hydrolase</keyword>
<dbReference type="InParanoid" id="A0A0N8VL38"/>
<keyword evidence="7" id="KW-1185">Reference proteome</keyword>
<keyword evidence="2 4" id="KW-0479">Metal-binding</keyword>
<dbReference type="GO" id="GO:0046872">
    <property type="term" value="F:metal ion binding"/>
    <property type="evidence" value="ECO:0007669"/>
    <property type="project" value="UniProtKB-UniRule"/>
</dbReference>
<evidence type="ECO:0000259" key="5">
    <source>
        <dbReference type="Pfam" id="PF01975"/>
    </source>
</evidence>
<sequence>MILVTNDDGYFSRGIKTLYMNAAKISTGAVMVAPDRPRSASGMSITFNNPLRAKTIDENGINGYAISGFPADTIFLARNALYRNEKIDLIASGINHGLNISLRSLYTSGTISAAMTGALLGIKGIAFSIDVNEENEKSADFEKAGIIARHVMEYVINKGFPKDVDILNINFPHKINDGIKMVGVPMYVNAFSDYVREDEDPHGNKYYWFWNKFSDDYDENTDYYTVMHEENISVTPLSVHGHVITNFSGIKSLCNDVSGLIYNDEYLSDVK</sequence>
<dbReference type="Gene3D" id="3.40.1210.10">
    <property type="entry name" value="Survival protein SurE-like phosphatase/nucleotidase"/>
    <property type="match status" value="1"/>
</dbReference>
<keyword evidence="4" id="KW-0963">Cytoplasm</keyword>
<dbReference type="GeneID" id="84221297"/>
<dbReference type="EC" id="3.1.3.5" evidence="4"/>
<feature type="domain" description="Survival protein SurE-like phosphatase/nucleotidase" evidence="5">
    <location>
        <begin position="2"/>
        <end position="181"/>
    </location>
</feature>
<feature type="binding site" evidence="4">
    <location>
        <position position="7"/>
    </location>
    <ligand>
        <name>a divalent metal cation</name>
        <dbReference type="ChEBI" id="CHEBI:60240"/>
    </ligand>
</feature>
<dbReference type="HAMAP" id="MF_00060">
    <property type="entry name" value="SurE"/>
    <property type="match status" value="1"/>
</dbReference>
<dbReference type="NCBIfam" id="TIGR00087">
    <property type="entry name" value="surE"/>
    <property type="match status" value="1"/>
</dbReference>
<dbReference type="EMBL" id="LKBH01000134">
    <property type="protein sequence ID" value="KQB35444.1"/>
    <property type="molecule type" value="Genomic_DNA"/>
</dbReference>
<gene>
    <name evidence="4" type="primary">surE</name>
    <name evidence="6" type="ORF">AOG55_06750</name>
</gene>
<comment type="subcellular location">
    <subcellularLocation>
        <location evidence="4">Cytoplasm</location>
    </subcellularLocation>
</comment>
<dbReference type="PANTHER" id="PTHR30457">
    <property type="entry name" value="5'-NUCLEOTIDASE SURE"/>
    <property type="match status" value="1"/>
</dbReference>
<dbReference type="AlphaFoldDB" id="A0A0N8VL38"/>
<dbReference type="GO" id="GO:0000166">
    <property type="term" value="F:nucleotide binding"/>
    <property type="evidence" value="ECO:0007669"/>
    <property type="project" value="UniProtKB-KW"/>
</dbReference>
<feature type="binding site" evidence="4">
    <location>
        <position position="39"/>
    </location>
    <ligand>
        <name>a divalent metal cation</name>
        <dbReference type="ChEBI" id="CHEBI:60240"/>
    </ligand>
</feature>